<dbReference type="FunFam" id="3.40.47.10:FF:000009">
    <property type="entry name" value="3-oxoacyl-[acyl-carrier-protein] synthase 2"/>
    <property type="match status" value="1"/>
</dbReference>
<sequence>MRRRVVVTGLGCVSPVGKTVAESWSNLLEGKSGIEAITSFDTANLAVKFAGQVKGFNVADYMPEKEARHMDRFIHLGLAAADEAIRDAGLPSGEQLDPELATRIGVNVGSGIGGLPMIEETHSEMMSRGPRRISPFFVPASIINMISGHVSIRHGFQGPNIAVVTACTTGLHAVGLSGRLIESGDADVMIAGGAESCVSPLGVGGFAAARALSTRNDDPKTASRPWDKDRDGFVLGEGGGVLVLEEYEHAKKRGAKIYAELSGFGMSGDAYHMTAPNVEGPRRSMAAALKNAGIAPDQVQYVNAHGTSTPLGDINETNAIKLALGDHAKKVVVNSTKSMTGHLLGGAGGIESVFTVLAIHHQKSPPTINIFNQDPECDLDYCANVGRDLKIEYALKNNFGFGGTNGSLVFRRI</sequence>
<evidence type="ECO:0000256" key="8">
    <source>
        <dbReference type="ARBA" id="ARBA00023098"/>
    </source>
</evidence>
<evidence type="ECO:0000256" key="11">
    <source>
        <dbReference type="PIRNR" id="PIRNR000447"/>
    </source>
</evidence>
<dbReference type="PANTHER" id="PTHR11712:SF336">
    <property type="entry name" value="3-OXOACYL-[ACYL-CARRIER-PROTEIN] SYNTHASE, MITOCHONDRIAL"/>
    <property type="match status" value="1"/>
</dbReference>
<organism evidence="15 16">
    <name type="scientific">Ramlibacter ginsenosidimutans</name>
    <dbReference type="NCBI Taxonomy" id="502333"/>
    <lineage>
        <taxon>Bacteria</taxon>
        <taxon>Pseudomonadati</taxon>
        <taxon>Pseudomonadota</taxon>
        <taxon>Betaproteobacteria</taxon>
        <taxon>Burkholderiales</taxon>
        <taxon>Comamonadaceae</taxon>
        <taxon>Ramlibacter</taxon>
    </lineage>
</organism>
<evidence type="ECO:0000256" key="5">
    <source>
        <dbReference type="ARBA" id="ARBA00022516"/>
    </source>
</evidence>
<evidence type="ECO:0000256" key="13">
    <source>
        <dbReference type="RuleBase" id="RU003694"/>
    </source>
</evidence>
<comment type="similarity">
    <text evidence="2 11 13">Belongs to the thiolase-like superfamily. Beta-ketoacyl-ACP synthases family.</text>
</comment>
<feature type="active site" description="For beta-ketoacyl synthase activity" evidence="12">
    <location>
        <position position="167"/>
    </location>
</feature>
<dbReference type="Pfam" id="PF00109">
    <property type="entry name" value="ketoacyl-synt"/>
    <property type="match status" value="1"/>
</dbReference>
<dbReference type="InterPro" id="IPR017568">
    <property type="entry name" value="3-oxoacyl-ACP_synth-2"/>
</dbReference>
<keyword evidence="9 11" id="KW-0275">Fatty acid biosynthesis</keyword>
<evidence type="ECO:0000259" key="14">
    <source>
        <dbReference type="PROSITE" id="PS52004"/>
    </source>
</evidence>
<keyword evidence="5 11" id="KW-0444">Lipid biosynthesis</keyword>
<protein>
    <recommendedName>
        <fullName evidence="4 11">3-oxoacyl-[acyl-carrier-protein] synthase 2</fullName>
        <ecNumber evidence="3 11">2.3.1.179</ecNumber>
    </recommendedName>
</protein>
<dbReference type="GO" id="GO:0004315">
    <property type="term" value="F:3-oxoacyl-[acyl-carrier-protein] synthase activity"/>
    <property type="evidence" value="ECO:0007669"/>
    <property type="project" value="UniProtKB-UniRule"/>
</dbReference>
<evidence type="ECO:0000256" key="9">
    <source>
        <dbReference type="ARBA" id="ARBA00023160"/>
    </source>
</evidence>
<evidence type="ECO:0000256" key="3">
    <source>
        <dbReference type="ARBA" id="ARBA00012356"/>
    </source>
</evidence>
<dbReference type="NCBIfam" id="NF004970">
    <property type="entry name" value="PRK06333.1"/>
    <property type="match status" value="1"/>
</dbReference>
<feature type="domain" description="Ketosynthase family 3 (KS3)" evidence="14">
    <location>
        <begin position="2"/>
        <end position="412"/>
    </location>
</feature>
<keyword evidence="16" id="KW-1185">Reference proteome</keyword>
<gene>
    <name evidence="15" type="primary">fabF</name>
    <name evidence="15" type="ORF">JJB11_12580</name>
</gene>
<dbReference type="InterPro" id="IPR016039">
    <property type="entry name" value="Thiolase-like"/>
</dbReference>
<dbReference type="PROSITE" id="PS00606">
    <property type="entry name" value="KS3_1"/>
    <property type="match status" value="1"/>
</dbReference>
<evidence type="ECO:0000256" key="4">
    <source>
        <dbReference type="ARBA" id="ARBA00014657"/>
    </source>
</evidence>
<dbReference type="SMART" id="SM00825">
    <property type="entry name" value="PKS_KS"/>
    <property type="match status" value="1"/>
</dbReference>
<dbReference type="InterPro" id="IPR020841">
    <property type="entry name" value="PKS_Beta-ketoAc_synthase_dom"/>
</dbReference>
<comment type="catalytic activity">
    <reaction evidence="11">
        <text>a fatty acyl-[ACP] + malonyl-[ACP] + H(+) = a 3-oxoacyl-[ACP] + holo-[ACP] + CO2</text>
        <dbReference type="Rhea" id="RHEA:22836"/>
        <dbReference type="Rhea" id="RHEA-COMP:9623"/>
        <dbReference type="Rhea" id="RHEA-COMP:9685"/>
        <dbReference type="Rhea" id="RHEA-COMP:9916"/>
        <dbReference type="Rhea" id="RHEA-COMP:14125"/>
        <dbReference type="ChEBI" id="CHEBI:15378"/>
        <dbReference type="ChEBI" id="CHEBI:16526"/>
        <dbReference type="ChEBI" id="CHEBI:64479"/>
        <dbReference type="ChEBI" id="CHEBI:78449"/>
        <dbReference type="ChEBI" id="CHEBI:78776"/>
        <dbReference type="ChEBI" id="CHEBI:138651"/>
    </reaction>
</comment>
<dbReference type="PROSITE" id="PS52004">
    <property type="entry name" value="KS3_2"/>
    <property type="match status" value="1"/>
</dbReference>
<dbReference type="GO" id="GO:0006633">
    <property type="term" value="P:fatty acid biosynthetic process"/>
    <property type="evidence" value="ECO:0007669"/>
    <property type="project" value="UniProtKB-UniRule"/>
</dbReference>
<proteinExistence type="inferred from homology"/>
<reference evidence="15" key="1">
    <citation type="journal article" date="2012" name="J. Microbiol. Biotechnol.">
        <title>Ramlibacter ginsenosidimutans sp. nov., with ginsenoside-converting activity.</title>
        <authorList>
            <person name="Wang L."/>
            <person name="An D.S."/>
            <person name="Kim S.G."/>
            <person name="Jin F.X."/>
            <person name="Kim S.C."/>
            <person name="Lee S.T."/>
            <person name="Im W.T."/>
        </authorList>
    </citation>
    <scope>NUCLEOTIDE SEQUENCE</scope>
    <source>
        <strain evidence="15">KACC 17527</strain>
    </source>
</reference>
<dbReference type="CDD" id="cd00834">
    <property type="entry name" value="KAS_I_II"/>
    <property type="match status" value="1"/>
</dbReference>
<keyword evidence="10 11" id="KW-0012">Acyltransferase</keyword>
<keyword evidence="6 11" id="KW-0808">Transferase</keyword>
<dbReference type="AlphaFoldDB" id="A0A934TSV2"/>
<dbReference type="RefSeq" id="WP_201171353.1">
    <property type="nucleotide sequence ID" value="NZ_JAEPWM010000004.1"/>
</dbReference>
<keyword evidence="8" id="KW-0443">Lipid metabolism</keyword>
<dbReference type="PANTHER" id="PTHR11712">
    <property type="entry name" value="POLYKETIDE SYNTHASE-RELATED"/>
    <property type="match status" value="1"/>
</dbReference>
<evidence type="ECO:0000256" key="1">
    <source>
        <dbReference type="ARBA" id="ARBA00005194"/>
    </source>
</evidence>
<evidence type="ECO:0000256" key="12">
    <source>
        <dbReference type="PIRSR" id="PIRSR000447-1"/>
    </source>
</evidence>
<dbReference type="GO" id="GO:0005829">
    <property type="term" value="C:cytosol"/>
    <property type="evidence" value="ECO:0007669"/>
    <property type="project" value="TreeGrafter"/>
</dbReference>
<dbReference type="InterPro" id="IPR000794">
    <property type="entry name" value="Beta-ketoacyl_synthase"/>
</dbReference>
<evidence type="ECO:0000313" key="15">
    <source>
        <dbReference type="EMBL" id="MBK6006929.1"/>
    </source>
</evidence>
<dbReference type="NCBIfam" id="NF005589">
    <property type="entry name" value="PRK07314.1"/>
    <property type="match status" value="1"/>
</dbReference>
<comment type="caution">
    <text evidence="15">The sequence shown here is derived from an EMBL/GenBank/DDBJ whole genome shotgun (WGS) entry which is preliminary data.</text>
</comment>
<dbReference type="InterPro" id="IPR018201">
    <property type="entry name" value="Ketoacyl_synth_AS"/>
</dbReference>
<comment type="function">
    <text evidence="11">Involved in the type II fatty acid elongation cycle. Catalyzes the elongation of a wide range of acyl-ACP by the addition of two carbons from malonyl-ACP to an acyl acceptor. Can efficiently catalyze the conversion of palmitoleoyl-ACP (cis-hexadec-9-enoyl-ACP) to cis-vaccenoyl-ACP (cis-octadec-11-enoyl-ACP), an essential step in the thermal regulation of fatty acid composition.</text>
</comment>
<dbReference type="SUPFAM" id="SSF53901">
    <property type="entry name" value="Thiolase-like"/>
    <property type="match status" value="2"/>
</dbReference>
<dbReference type="Gene3D" id="3.40.47.10">
    <property type="match status" value="1"/>
</dbReference>
<keyword evidence="7" id="KW-0276">Fatty acid metabolism</keyword>
<dbReference type="InterPro" id="IPR014031">
    <property type="entry name" value="Ketoacyl_synth_C"/>
</dbReference>
<name>A0A934TSV2_9BURK</name>
<dbReference type="EMBL" id="JAEPWM010000004">
    <property type="protein sequence ID" value="MBK6006929.1"/>
    <property type="molecule type" value="Genomic_DNA"/>
</dbReference>
<comment type="catalytic activity">
    <reaction evidence="11">
        <text>(9Z)-hexadecenoyl-[ACP] + malonyl-[ACP] + H(+) = 3-oxo-(11Z)-octadecenoyl-[ACP] + holo-[ACP] + CO2</text>
        <dbReference type="Rhea" id="RHEA:55040"/>
        <dbReference type="Rhea" id="RHEA-COMP:9623"/>
        <dbReference type="Rhea" id="RHEA-COMP:9685"/>
        <dbReference type="Rhea" id="RHEA-COMP:10800"/>
        <dbReference type="Rhea" id="RHEA-COMP:14074"/>
        <dbReference type="ChEBI" id="CHEBI:15378"/>
        <dbReference type="ChEBI" id="CHEBI:16526"/>
        <dbReference type="ChEBI" id="CHEBI:64479"/>
        <dbReference type="ChEBI" id="CHEBI:78449"/>
        <dbReference type="ChEBI" id="CHEBI:83989"/>
        <dbReference type="ChEBI" id="CHEBI:138538"/>
        <dbReference type="EC" id="2.3.1.179"/>
    </reaction>
</comment>
<dbReference type="InterPro" id="IPR014030">
    <property type="entry name" value="Ketoacyl_synth_N"/>
</dbReference>
<comment type="pathway">
    <text evidence="1 11">Lipid metabolism; fatty acid biosynthesis.</text>
</comment>
<reference evidence="15" key="2">
    <citation type="submission" date="2021-01" db="EMBL/GenBank/DDBJ databases">
        <authorList>
            <person name="Kang M."/>
        </authorList>
    </citation>
    <scope>NUCLEOTIDE SEQUENCE</scope>
    <source>
        <strain evidence="15">KACC 17527</strain>
    </source>
</reference>
<dbReference type="PIRSF" id="PIRSF000447">
    <property type="entry name" value="KAS_II"/>
    <property type="match status" value="1"/>
</dbReference>
<dbReference type="EC" id="2.3.1.179" evidence="3 11"/>
<accession>A0A934TSV2</accession>
<evidence type="ECO:0000313" key="16">
    <source>
        <dbReference type="Proteomes" id="UP000630528"/>
    </source>
</evidence>
<evidence type="ECO:0000256" key="6">
    <source>
        <dbReference type="ARBA" id="ARBA00022679"/>
    </source>
</evidence>
<dbReference type="Pfam" id="PF02801">
    <property type="entry name" value="Ketoacyl-synt_C"/>
    <property type="match status" value="1"/>
</dbReference>
<evidence type="ECO:0000256" key="10">
    <source>
        <dbReference type="ARBA" id="ARBA00023315"/>
    </source>
</evidence>
<dbReference type="Proteomes" id="UP000630528">
    <property type="component" value="Unassembled WGS sequence"/>
</dbReference>
<evidence type="ECO:0000256" key="7">
    <source>
        <dbReference type="ARBA" id="ARBA00022832"/>
    </source>
</evidence>
<dbReference type="NCBIfam" id="TIGR03150">
    <property type="entry name" value="fabF"/>
    <property type="match status" value="1"/>
</dbReference>
<evidence type="ECO:0000256" key="2">
    <source>
        <dbReference type="ARBA" id="ARBA00008467"/>
    </source>
</evidence>